<proteinExistence type="predicted"/>
<dbReference type="Proteomes" id="UP000236333">
    <property type="component" value="Unassembled WGS sequence"/>
</dbReference>
<organism evidence="1 2">
    <name type="scientific">Tetrabaena socialis</name>
    <dbReference type="NCBI Taxonomy" id="47790"/>
    <lineage>
        <taxon>Eukaryota</taxon>
        <taxon>Viridiplantae</taxon>
        <taxon>Chlorophyta</taxon>
        <taxon>core chlorophytes</taxon>
        <taxon>Chlorophyceae</taxon>
        <taxon>CS clade</taxon>
        <taxon>Chlamydomonadales</taxon>
        <taxon>Tetrabaenaceae</taxon>
        <taxon>Tetrabaena</taxon>
    </lineage>
</organism>
<evidence type="ECO:0000313" key="1">
    <source>
        <dbReference type="EMBL" id="PNG66953.1"/>
    </source>
</evidence>
<feature type="non-terminal residue" evidence="1">
    <location>
        <position position="1"/>
    </location>
</feature>
<accession>A0A2J7WTU0</accession>
<comment type="caution">
    <text evidence="1">The sequence shown here is derived from an EMBL/GenBank/DDBJ whole genome shotgun (WGS) entry which is preliminary data.</text>
</comment>
<evidence type="ECO:0000313" key="2">
    <source>
        <dbReference type="Proteomes" id="UP000236333"/>
    </source>
</evidence>
<name>A0A2J7WTU0_9CHLO</name>
<dbReference type="AlphaFoldDB" id="A0A2J7WTU0"/>
<feature type="non-terminal residue" evidence="1">
    <location>
        <position position="90"/>
    </location>
</feature>
<gene>
    <name evidence="1" type="ORF">TSOC_015419</name>
</gene>
<reference evidence="1 2" key="1">
    <citation type="journal article" date="2017" name="Mol. Biol. Evol.">
        <title>The 4-celled Tetrabaena socialis nuclear genome reveals the essential components for genetic control of cell number at the origin of multicellularity in the volvocine lineage.</title>
        <authorList>
            <person name="Featherston J."/>
            <person name="Arakaki Y."/>
            <person name="Hanschen E.R."/>
            <person name="Ferris P.J."/>
            <person name="Michod R.E."/>
            <person name="Olson B.J.S.C."/>
            <person name="Nozaki H."/>
            <person name="Durand P.M."/>
        </authorList>
    </citation>
    <scope>NUCLEOTIDE SEQUENCE [LARGE SCALE GENOMIC DNA]</scope>
    <source>
        <strain evidence="1 2">NIES-571</strain>
    </source>
</reference>
<protein>
    <submittedName>
        <fullName evidence="1">Uncharacterized protein</fullName>
    </submittedName>
</protein>
<dbReference type="EMBL" id="PGGS01005382">
    <property type="protein sequence ID" value="PNG66953.1"/>
    <property type="molecule type" value="Genomic_DNA"/>
</dbReference>
<sequence length="90" mass="10347">VRNGHRLCTCASHARTASWRVPSRPGRTPDPRPHTRQTCCRSGHLWCPTSPSPRSWPPRPGRRRRITIKVELWDSAVFQRVFPQSSTPSH</sequence>
<keyword evidence="2" id="KW-1185">Reference proteome</keyword>